<evidence type="ECO:0000313" key="1">
    <source>
        <dbReference type="EMBL" id="AIE92858.1"/>
    </source>
</evidence>
<protein>
    <submittedName>
        <fullName evidence="1">Uncharacterized protein</fullName>
    </submittedName>
</protein>
<dbReference type="EMBL" id="KF900378">
    <property type="protein sequence ID" value="AIE92858.1"/>
    <property type="molecule type" value="Genomic_DNA"/>
</dbReference>
<proteinExistence type="predicted"/>
<accession>A0A075FNM9</accession>
<name>A0A075FNM9_9EURY</name>
<dbReference type="AlphaFoldDB" id="A0A075FNM9"/>
<organism evidence="1">
    <name type="scientific">uncultured marine group II/III euryarchaeote AD1000_29_A08</name>
    <dbReference type="NCBI Taxonomy" id="1457748"/>
    <lineage>
        <taxon>Archaea</taxon>
        <taxon>Methanobacteriati</taxon>
        <taxon>Methanobacteriota</taxon>
        <taxon>environmental samples</taxon>
    </lineage>
</organism>
<reference evidence="1" key="1">
    <citation type="journal article" date="2014" name="Genome Biol. Evol.">
        <title>Pangenome evidence for extensive interdomain horizontal transfer affecting lineage core and shell genes in uncultured planktonic thaumarchaeota and euryarchaeota.</title>
        <authorList>
            <person name="Deschamps P."/>
            <person name="Zivanovic Y."/>
            <person name="Moreira D."/>
            <person name="Rodriguez-Valera F."/>
            <person name="Lopez-Garcia P."/>
        </authorList>
    </citation>
    <scope>NUCLEOTIDE SEQUENCE</scope>
</reference>
<dbReference type="PROSITE" id="PS51257">
    <property type="entry name" value="PROKAR_LIPOPROTEIN"/>
    <property type="match status" value="1"/>
</dbReference>
<sequence length="363" mass="38719">MRTTTILIALTMLTTGLAGCTGDPDGGGNDEFDAETLQGMIESGLADFMNNTTVEITNVYYTNETSTTTNNVNGSGGVSASSLHALSGTDPGESSFVVTYSEYDNNLALLVRADAYPGPSANYDARGLSGANICVAIGSVWEAELVDYFSAYDISFSSVPVADLAEANAKFIDGSCDAMAGELQYLTQRKASMDADGSMNGVDIWITNTVGDASGGTEDYSSAAGWSVLNLTIEQDYGTSSYLAAAHGEITLVGTCIANCSGQSAVIHHTYVFSTESFTANYSTSSGGIDFSNTCEGMTNLDSWPGFFGPPGLECELDMTMFASLNAAYWWEYDITSFDDYEFAWSDWSYYVLWQSTAVTMHE</sequence>
<dbReference type="SUPFAM" id="SSF53850">
    <property type="entry name" value="Periplasmic binding protein-like II"/>
    <property type="match status" value="1"/>
</dbReference>